<evidence type="ECO:0000259" key="7">
    <source>
        <dbReference type="SMART" id="SM01360"/>
    </source>
</evidence>
<dbReference type="SUPFAM" id="SSF48239">
    <property type="entry name" value="Terpenoid cyclases/Protein prenyltransferases"/>
    <property type="match status" value="1"/>
</dbReference>
<feature type="signal peptide" evidence="5">
    <location>
        <begin position="1"/>
        <end position="19"/>
    </location>
</feature>
<accession>C5BPG1</accession>
<dbReference type="InterPro" id="IPR001599">
    <property type="entry name" value="Macroglobln_a2"/>
</dbReference>
<feature type="region of interest" description="Disordered" evidence="4">
    <location>
        <begin position="22"/>
        <end position="70"/>
    </location>
</feature>
<dbReference type="Gene3D" id="1.50.10.20">
    <property type="match status" value="1"/>
</dbReference>
<dbReference type="PROSITE" id="PS51257">
    <property type="entry name" value="PROKAR_LIPOPROTEIN"/>
    <property type="match status" value="1"/>
</dbReference>
<dbReference type="InterPro" id="IPR026284">
    <property type="entry name" value="A2MG_proteobact"/>
</dbReference>
<dbReference type="STRING" id="377629.TERTU_0775"/>
<reference evidence="8 9" key="1">
    <citation type="journal article" date="2009" name="PLoS ONE">
        <title>The complete genome of Teredinibacter turnerae T7901: an intracellular endosymbiont of marine wood-boring bivalves (shipworms).</title>
        <authorList>
            <person name="Yang J.C."/>
            <person name="Madupu R."/>
            <person name="Durkin A.S."/>
            <person name="Ekborg N.A."/>
            <person name="Pedamallu C.S."/>
            <person name="Hostetler J.B."/>
            <person name="Radune D."/>
            <person name="Toms B.S."/>
            <person name="Henrissat B."/>
            <person name="Coutinho P.M."/>
            <person name="Schwarz S."/>
            <person name="Field L."/>
            <person name="Trindade-Silva A.E."/>
            <person name="Soares C.A.G."/>
            <person name="Elshahawi S."/>
            <person name="Hanora A."/>
            <person name="Schmidt E.W."/>
            <person name="Haygood M.G."/>
            <person name="Posfai J."/>
            <person name="Benner J."/>
            <person name="Madinger C."/>
            <person name="Nove J."/>
            <person name="Anton B."/>
            <person name="Chaudhary K."/>
            <person name="Foster J."/>
            <person name="Holman A."/>
            <person name="Kumar S."/>
            <person name="Lessard P.A."/>
            <person name="Luyten Y.A."/>
            <person name="Slatko B."/>
            <person name="Wood N."/>
            <person name="Wu B."/>
            <person name="Teplitski M."/>
            <person name="Mougous J.D."/>
            <person name="Ward N."/>
            <person name="Eisen J.A."/>
            <person name="Badger J.H."/>
            <person name="Distel D.L."/>
        </authorList>
    </citation>
    <scope>NUCLEOTIDE SEQUENCE [LARGE SCALE GENOMIC DNA]</scope>
    <source>
        <strain evidence="9">ATCC 39867 / T7901</strain>
    </source>
</reference>
<evidence type="ECO:0000256" key="3">
    <source>
        <dbReference type="PIRNR" id="PIRNR038980"/>
    </source>
</evidence>
<dbReference type="Pfam" id="PF07703">
    <property type="entry name" value="A2M_BRD"/>
    <property type="match status" value="1"/>
</dbReference>
<dbReference type="InterPro" id="IPR041203">
    <property type="entry name" value="Bact_A2M_MG5"/>
</dbReference>
<evidence type="ECO:0000256" key="4">
    <source>
        <dbReference type="SAM" id="MobiDB-lite"/>
    </source>
</evidence>
<dbReference type="Pfam" id="PF17962">
    <property type="entry name" value="bMG6"/>
    <property type="match status" value="1"/>
</dbReference>
<dbReference type="Pfam" id="PF11974">
    <property type="entry name" value="bMG3"/>
    <property type="match status" value="1"/>
</dbReference>
<dbReference type="Pfam" id="PF17972">
    <property type="entry name" value="bMG5"/>
    <property type="match status" value="1"/>
</dbReference>
<dbReference type="Proteomes" id="UP000009080">
    <property type="component" value="Chromosome"/>
</dbReference>
<organism evidence="8 9">
    <name type="scientific">Teredinibacter turnerae (strain ATCC 39867 / T7901)</name>
    <dbReference type="NCBI Taxonomy" id="377629"/>
    <lineage>
        <taxon>Bacteria</taxon>
        <taxon>Pseudomonadati</taxon>
        <taxon>Pseudomonadota</taxon>
        <taxon>Gammaproteobacteria</taxon>
        <taxon>Cellvibrionales</taxon>
        <taxon>Cellvibrionaceae</taxon>
        <taxon>Teredinibacter</taxon>
    </lineage>
</organism>
<dbReference type="EMBL" id="CP001614">
    <property type="protein sequence ID" value="ACR12733.1"/>
    <property type="molecule type" value="Genomic_DNA"/>
</dbReference>
<dbReference type="Pfam" id="PF17973">
    <property type="entry name" value="bMG10"/>
    <property type="match status" value="1"/>
</dbReference>
<dbReference type="InterPro" id="IPR002890">
    <property type="entry name" value="MG2"/>
</dbReference>
<dbReference type="SMART" id="SM01359">
    <property type="entry name" value="A2M_N_2"/>
    <property type="match status" value="1"/>
</dbReference>
<evidence type="ECO:0000256" key="2">
    <source>
        <dbReference type="ARBA" id="ARBA00022729"/>
    </source>
</evidence>
<dbReference type="HOGENOM" id="CLU_000965_1_0_6"/>
<evidence type="ECO:0000313" key="9">
    <source>
        <dbReference type="Proteomes" id="UP000009080"/>
    </source>
</evidence>
<dbReference type="InterPro" id="IPR021868">
    <property type="entry name" value="Alpha_2_Macroglob_MG3"/>
</dbReference>
<keyword evidence="9" id="KW-1185">Reference proteome</keyword>
<dbReference type="Pfam" id="PF01835">
    <property type="entry name" value="MG2"/>
    <property type="match status" value="1"/>
</dbReference>
<keyword evidence="3" id="KW-1003">Cell membrane</keyword>
<protein>
    <recommendedName>
        <fullName evidence="3">Alpha-2-macroglobulin</fullName>
    </recommendedName>
</protein>
<dbReference type="SMART" id="SM01360">
    <property type="entry name" value="A2M"/>
    <property type="match status" value="1"/>
</dbReference>
<dbReference type="Pfam" id="PF07678">
    <property type="entry name" value="TED_complement"/>
    <property type="match status" value="1"/>
</dbReference>
<dbReference type="InterPro" id="IPR040639">
    <property type="entry name" value="A2MG_MG1"/>
</dbReference>
<feature type="compositionally biased region" description="Low complexity" evidence="4">
    <location>
        <begin position="50"/>
        <end position="68"/>
    </location>
</feature>
<keyword evidence="3" id="KW-0472">Membrane</keyword>
<feature type="domain" description="Alpha-2-macroglobulin bait region" evidence="6">
    <location>
        <begin position="759"/>
        <end position="907"/>
    </location>
</feature>
<dbReference type="Pfam" id="PF00207">
    <property type="entry name" value="A2M"/>
    <property type="match status" value="1"/>
</dbReference>
<dbReference type="GO" id="GO:0004866">
    <property type="term" value="F:endopeptidase inhibitor activity"/>
    <property type="evidence" value="ECO:0007669"/>
    <property type="project" value="UniProtKB-UniRule"/>
</dbReference>
<feature type="domain" description="Alpha-2-macroglobulin" evidence="7">
    <location>
        <begin position="970"/>
        <end position="1058"/>
    </location>
</feature>
<keyword evidence="3" id="KW-0646">Protease inhibitor</keyword>
<dbReference type="eggNOG" id="COG2373">
    <property type="taxonomic scope" value="Bacteria"/>
</dbReference>
<dbReference type="InterPro" id="IPR011625">
    <property type="entry name" value="A2M_N_BRD"/>
</dbReference>
<sequence>MSRFTPLLFSLMCVLVACSPDTGTNPSTPSPVPQSADLAIAHDEPPASPEPVAANPMAEAPAPAESMPGDQSTALTVLDISERDKDGKNGLAVTFSTPLDTARDIQPYFSVTDVNGEPVAGAWVLGDKRKLAWFMQAEPNQTYQVKVSPGLRTQNGGQLLAAASATIKTRRLQPSVNFDSDGMVLPVGYGSGLPVVSVNIAAVDVDFFRVSDANISEFMMNVRRNGRQSWYARNLKSLGELAYSGRFDLAVEKNTRSKRDLAIQRIDALQKAGLYLAIMRPAGDYSDLQITWFTITDIGLHLRHYHNQLDVHASSLTSAAALSGVELEILDNENRVIESATTTPDGVASFTGTLDNAQVLVARSKSQVTLLDLRRPALDLSEFDLGARPQLANELFIYGPRDLYRPGEAATFSALLRNHDGRLGQTPVLNAELHNPQRSVVKRFRWQAQSQGYYQYDFVLPANAPTGKWELVVKGMLQKPVVYAFNVEEFLPERMKLTLAEGAKRSLLSSPGATATLPVLGEYLYGAPAAGNKFDGLVQISHWRSPLKDLDGFQFGDLNDTAFTRQEDVEPVVLDGNGKAEITLPNLWRKAQSPLEIRVVGNLYESGGRPVTRAHSFLFWPNAKQPGVRPQFGDTNPASGSNAAFDVVLVNAQGERFASAALKATLIKEDRQYFWEYSNHRGWHWNWSEKEFPVASEPVSTSVDGVATVSFPVEWGNYRLEVTDSDSGVKTSVRFFAGYNWYYDWTNARDQVAARPDKVTLALDKPAYAPGDVARLKILPPAAGEVLVLVESDVPLWSKKITVDKAGAELEIPVDAAWDSHDIYISALLLQPSAKKIRQTPKRALGLIYLPLDREPRRLDIAIDTPDTVLPATTLPVRVHLDSASGTRGPASAQVTVAAVDVGVLNISDFATPDAFDYFFGQRRYSVDARDMFADVIELQDAQQAKQRFGGDADLARGGKQPQSDVQIVSLFQGPVALDAEGNAQVALPLPDFNGRLRVMALAFNDDQFGSAEQEVTVSAPIIAEMAMPRFLALGDRAELALDLRNNTEQQQSIRVTLGVSQPLELDSPSEPPSSQHISQQLPQQSSQSDSHSLLLAPGQRTTLTLPVRAVGYSGAGEISVAVQGAGITDFSRAWHLGVRPAYPAVTRKVERVLETGESLQLAAEDFSGIILDTLEVGVSVSPTVNLNLGEQLRNLLAYPYGCLEQTTSRAWPLLFATEEQQAAFAMQPLADAERLARLQKAIDRLFSFQRSNGSFGLWSSGSEESHWLTVYATDFLLHAREQGLDVPQAQLENALKRLESYIRGSGSFVGQRWSSEPAHYAFATRAYAAYVLSGLKRAPLGVLRNLYRRDFNAAQSGYAQLHLGLALQRMGDTTTAQRAIATAFTHFDGEYHYWGDYGSRMRDLGMAIYLLAAESAPEYRSQVLDFSVELRDALAARRWLSTQERYALFMAGMALKNQVTVGWRGEWTAPASAPQMLESESTWATLLRGERAAQGFAFASRHDGPLYATATVSGYGAEPPEPVSDGITIARSWYTLDGEAVTPSTLKTGERLLVALEISGRQRVADALVVNLLPAGLELENENLNRALDFEQLRIDGKRLSELQKNTDMKHREFRDDRFVAALDYRGYRTASVFFVVRAVTPGVYRVPPASVEDMYRPEIHSLGGDIEQIEVTP</sequence>
<dbReference type="RefSeq" id="WP_015818845.1">
    <property type="nucleotide sequence ID" value="NC_012997.1"/>
</dbReference>
<evidence type="ECO:0000313" key="8">
    <source>
        <dbReference type="EMBL" id="ACR12733.1"/>
    </source>
</evidence>
<evidence type="ECO:0000256" key="5">
    <source>
        <dbReference type="SAM" id="SignalP"/>
    </source>
</evidence>
<name>C5BPG1_TERTT</name>
<evidence type="ECO:0000259" key="6">
    <source>
        <dbReference type="SMART" id="SM01359"/>
    </source>
</evidence>
<dbReference type="InterPro" id="IPR041462">
    <property type="entry name" value="Bact_A2M_MG6"/>
</dbReference>
<evidence type="ECO:0000256" key="1">
    <source>
        <dbReference type="ARBA" id="ARBA00010556"/>
    </source>
</evidence>
<dbReference type="PIRSF" id="PIRSF038980">
    <property type="entry name" value="A2M_bac"/>
    <property type="match status" value="1"/>
</dbReference>
<feature type="chain" id="PRO_5002946551" description="Alpha-2-macroglobulin" evidence="5">
    <location>
        <begin position="20"/>
        <end position="1675"/>
    </location>
</feature>
<dbReference type="Gene3D" id="2.60.40.1930">
    <property type="match status" value="1"/>
</dbReference>
<dbReference type="PANTHER" id="PTHR40094">
    <property type="entry name" value="ALPHA-2-MACROGLOBULIN HOMOLOG"/>
    <property type="match status" value="1"/>
</dbReference>
<gene>
    <name evidence="8" type="ordered locus">TERTU_0775</name>
</gene>
<dbReference type="Pfam" id="PF17970">
    <property type="entry name" value="bMG1"/>
    <property type="match status" value="1"/>
</dbReference>
<dbReference type="SMART" id="SM01419">
    <property type="entry name" value="Thiol-ester_cl"/>
    <property type="match status" value="1"/>
</dbReference>
<dbReference type="KEGG" id="ttu:TERTU_0775"/>
<dbReference type="InterPro" id="IPR041246">
    <property type="entry name" value="Bact_MG10"/>
</dbReference>
<dbReference type="InterPro" id="IPR011626">
    <property type="entry name" value="Alpha-macroglobulin_TED"/>
</dbReference>
<keyword evidence="2 5" id="KW-0732">Signal</keyword>
<dbReference type="OrthoDB" id="9767116at2"/>
<dbReference type="InterPro" id="IPR049120">
    <property type="entry name" value="A2M_bMG2"/>
</dbReference>
<proteinExistence type="inferred from homology"/>
<dbReference type="CDD" id="cd02891">
    <property type="entry name" value="A2M_like"/>
    <property type="match status" value="1"/>
</dbReference>
<comment type="similarity">
    <text evidence="1">Belongs to the protease inhibitor I39 (alpha-2-macroglobulin) family. Bacterial alpha-2-macroglobulin subfamily.</text>
</comment>
<dbReference type="InterPro" id="IPR008930">
    <property type="entry name" value="Terpenoid_cyclase/PrenylTrfase"/>
</dbReference>
<comment type="function">
    <text evidence="3">Protects the bacterial cell from host peptidases.</text>
</comment>
<feature type="region of interest" description="Disordered" evidence="4">
    <location>
        <begin position="1063"/>
        <end position="1093"/>
    </location>
</feature>
<dbReference type="InterPro" id="IPR051802">
    <property type="entry name" value="YfhM-like"/>
</dbReference>
<dbReference type="PANTHER" id="PTHR40094:SF1">
    <property type="entry name" value="UBIQUITIN DOMAIN-CONTAINING PROTEIN"/>
    <property type="match status" value="1"/>
</dbReference>
<dbReference type="Pfam" id="PF21142">
    <property type="entry name" value="A2M_bMG2"/>
    <property type="match status" value="1"/>
</dbReference>
<dbReference type="GO" id="GO:0005615">
    <property type="term" value="C:extracellular space"/>
    <property type="evidence" value="ECO:0007669"/>
    <property type="project" value="InterPro"/>
</dbReference>
<dbReference type="InterPro" id="IPR047565">
    <property type="entry name" value="Alpha-macroglob_thiol-ester_cl"/>
</dbReference>